<dbReference type="GO" id="GO:0000981">
    <property type="term" value="F:DNA-binding transcription factor activity, RNA polymerase II-specific"/>
    <property type="evidence" value="ECO:0007669"/>
    <property type="project" value="TreeGrafter"/>
</dbReference>
<keyword evidence="5" id="KW-0862">Zinc</keyword>
<feature type="compositionally biased region" description="Basic and acidic residues" evidence="8">
    <location>
        <begin position="144"/>
        <end position="164"/>
    </location>
</feature>
<evidence type="ECO:0000256" key="5">
    <source>
        <dbReference type="ARBA" id="ARBA00022833"/>
    </source>
</evidence>
<feature type="domain" description="Homeobox" evidence="9">
    <location>
        <begin position="85"/>
        <end position="145"/>
    </location>
</feature>
<comment type="subcellular location">
    <subcellularLocation>
        <location evidence="2 6 7">Nucleus</location>
    </subcellularLocation>
</comment>
<feature type="region of interest" description="Disordered" evidence="8">
    <location>
        <begin position="142"/>
        <end position="198"/>
    </location>
</feature>
<protein>
    <recommendedName>
        <fullName evidence="9">Homeobox domain-containing protein</fullName>
    </recommendedName>
</protein>
<keyword evidence="6 7" id="KW-0238">DNA-binding</keyword>
<proteinExistence type="predicted"/>
<keyword evidence="6 7" id="KW-0539">Nucleus</keyword>
<keyword evidence="11" id="KW-1185">Reference proteome</keyword>
<dbReference type="CDD" id="cd00086">
    <property type="entry name" value="homeodomain"/>
    <property type="match status" value="1"/>
</dbReference>
<dbReference type="Ensembl" id="ENSGACT00000068067.1">
    <property type="protein sequence ID" value="ENSGACP00000041919.1"/>
    <property type="gene ID" value="ENSGACG00000031938.1"/>
</dbReference>
<accession>A0AAQ4PSP7</accession>
<feature type="region of interest" description="Disordered" evidence="8">
    <location>
        <begin position="45"/>
        <end position="95"/>
    </location>
</feature>
<dbReference type="GO" id="GO:0000978">
    <property type="term" value="F:RNA polymerase II cis-regulatory region sequence-specific DNA binding"/>
    <property type="evidence" value="ECO:0007669"/>
    <property type="project" value="TreeGrafter"/>
</dbReference>
<dbReference type="PANTHER" id="PTHR45891:SF3">
    <property type="entry name" value="ZINC FINGER PROTEIN 2"/>
    <property type="match status" value="1"/>
</dbReference>
<evidence type="ECO:0000256" key="6">
    <source>
        <dbReference type="PROSITE-ProRule" id="PRU00108"/>
    </source>
</evidence>
<dbReference type="InterPro" id="IPR009057">
    <property type="entry name" value="Homeodomain-like_sf"/>
</dbReference>
<keyword evidence="3" id="KW-0479">Metal-binding</keyword>
<dbReference type="Proteomes" id="UP000007635">
    <property type="component" value="Chromosome Y"/>
</dbReference>
<sequence length="198" mass="22601">MSGLSGLPHKVIKHWFRNTLFKERQRDKDSPYNFNNPPTIALEEPRKVAQPQPLSLSPCLLSPALPAHTSPQAHTTDLPRGEPNRGRRSSRTRFTEQQLETLQKVFKATPYPREEEYDRMSALLSLPNRVIVVWFQNARQRARKNQERGTDDGSEGKNQHDNIHRQRTGMAMSSVMDRPGPSISSNPIPNNGYVILNK</sequence>
<dbReference type="InterPro" id="IPR051968">
    <property type="entry name" value="ZnFinger_Homeobox_TR"/>
</dbReference>
<evidence type="ECO:0000256" key="7">
    <source>
        <dbReference type="RuleBase" id="RU000682"/>
    </source>
</evidence>
<dbReference type="SMART" id="SM00389">
    <property type="entry name" value="HOX"/>
    <property type="match status" value="1"/>
</dbReference>
<dbReference type="Gene3D" id="1.10.10.60">
    <property type="entry name" value="Homeodomain-like"/>
    <property type="match status" value="1"/>
</dbReference>
<evidence type="ECO:0000256" key="1">
    <source>
        <dbReference type="ARBA" id="ARBA00003263"/>
    </source>
</evidence>
<evidence type="ECO:0000313" key="10">
    <source>
        <dbReference type="Ensembl" id="ENSGACP00000041919.1"/>
    </source>
</evidence>
<dbReference type="GO" id="GO:0046872">
    <property type="term" value="F:metal ion binding"/>
    <property type="evidence" value="ECO:0007669"/>
    <property type="project" value="UniProtKB-KW"/>
</dbReference>
<dbReference type="PANTHER" id="PTHR45891">
    <property type="entry name" value="ZINC FINGER HOMEOBOX PROTEIN"/>
    <property type="match status" value="1"/>
</dbReference>
<comment type="function">
    <text evidence="1">Sequence-specific transcription factor which is part of a developmental regulatory system that provides cells with specific positional identities on the anterior-posterior axis.</text>
</comment>
<feature type="compositionally biased region" description="Low complexity" evidence="8">
    <location>
        <begin position="179"/>
        <end position="192"/>
    </location>
</feature>
<dbReference type="InterPro" id="IPR001356">
    <property type="entry name" value="HD"/>
</dbReference>
<feature type="DNA-binding region" description="Homeobox" evidence="6">
    <location>
        <begin position="87"/>
        <end position="146"/>
    </location>
</feature>
<evidence type="ECO:0000313" key="11">
    <source>
        <dbReference type="Proteomes" id="UP000007635"/>
    </source>
</evidence>
<dbReference type="PROSITE" id="PS50071">
    <property type="entry name" value="HOMEOBOX_2"/>
    <property type="match status" value="1"/>
</dbReference>
<organism evidence="10 11">
    <name type="scientific">Gasterosteus aculeatus aculeatus</name>
    <name type="common">three-spined stickleback</name>
    <dbReference type="NCBI Taxonomy" id="481459"/>
    <lineage>
        <taxon>Eukaryota</taxon>
        <taxon>Metazoa</taxon>
        <taxon>Chordata</taxon>
        <taxon>Craniata</taxon>
        <taxon>Vertebrata</taxon>
        <taxon>Euteleostomi</taxon>
        <taxon>Actinopterygii</taxon>
        <taxon>Neopterygii</taxon>
        <taxon>Teleostei</taxon>
        <taxon>Neoteleostei</taxon>
        <taxon>Acanthomorphata</taxon>
        <taxon>Eupercaria</taxon>
        <taxon>Perciformes</taxon>
        <taxon>Cottioidei</taxon>
        <taxon>Gasterosteales</taxon>
        <taxon>Gasterosteidae</taxon>
        <taxon>Gasterosteus</taxon>
    </lineage>
</organism>
<evidence type="ECO:0000259" key="9">
    <source>
        <dbReference type="PROSITE" id="PS50071"/>
    </source>
</evidence>
<dbReference type="GO" id="GO:0005634">
    <property type="term" value="C:nucleus"/>
    <property type="evidence" value="ECO:0007669"/>
    <property type="project" value="UniProtKB-SubCell"/>
</dbReference>
<evidence type="ECO:0000256" key="8">
    <source>
        <dbReference type="SAM" id="MobiDB-lite"/>
    </source>
</evidence>
<dbReference type="Pfam" id="PF00046">
    <property type="entry name" value="Homeodomain"/>
    <property type="match status" value="1"/>
</dbReference>
<dbReference type="SUPFAM" id="SSF46689">
    <property type="entry name" value="Homeodomain-like"/>
    <property type="match status" value="1"/>
</dbReference>
<name>A0AAQ4PSP7_GASAC</name>
<evidence type="ECO:0000256" key="4">
    <source>
        <dbReference type="ARBA" id="ARBA00022737"/>
    </source>
</evidence>
<reference evidence="10" key="2">
    <citation type="submission" date="2025-08" db="UniProtKB">
        <authorList>
            <consortium name="Ensembl"/>
        </authorList>
    </citation>
    <scope>IDENTIFICATION</scope>
</reference>
<evidence type="ECO:0000256" key="2">
    <source>
        <dbReference type="ARBA" id="ARBA00004123"/>
    </source>
</evidence>
<dbReference type="GeneTree" id="ENSGT00940000156149"/>
<evidence type="ECO:0000256" key="3">
    <source>
        <dbReference type="ARBA" id="ARBA00022723"/>
    </source>
</evidence>
<dbReference type="AlphaFoldDB" id="A0AAQ4PSP7"/>
<keyword evidence="4" id="KW-0677">Repeat</keyword>
<reference evidence="10 11" key="1">
    <citation type="journal article" date="2021" name="G3 (Bethesda)">
        <title>Improved contiguity of the threespine stickleback genome using long-read sequencing.</title>
        <authorList>
            <person name="Nath S."/>
            <person name="Shaw D.E."/>
            <person name="White M.A."/>
        </authorList>
    </citation>
    <scope>NUCLEOTIDE SEQUENCE [LARGE SCALE GENOMIC DNA]</scope>
    <source>
        <strain evidence="10 11">Lake Benthic</strain>
    </source>
</reference>
<keyword evidence="6 7" id="KW-0371">Homeobox</keyword>
<reference evidence="10" key="3">
    <citation type="submission" date="2025-09" db="UniProtKB">
        <authorList>
            <consortium name="Ensembl"/>
        </authorList>
    </citation>
    <scope>IDENTIFICATION</scope>
</reference>
<feature type="compositionally biased region" description="Low complexity" evidence="8">
    <location>
        <begin position="49"/>
        <end position="67"/>
    </location>
</feature>